<dbReference type="AlphaFoldDB" id="A0A2K2UCJ8"/>
<evidence type="ECO:0000313" key="1">
    <source>
        <dbReference type="EMBL" id="PNV67918.1"/>
    </source>
</evidence>
<dbReference type="GO" id="GO:0005737">
    <property type="term" value="C:cytoplasm"/>
    <property type="evidence" value="ECO:0007669"/>
    <property type="project" value="TreeGrafter"/>
</dbReference>
<dbReference type="PANTHER" id="PTHR13932:SF5">
    <property type="entry name" value="RADICAL S-ADENOSYL METHIONINE DOMAIN-CONTAINING PROTEIN 1, MITOCHONDRIAL"/>
    <property type="match status" value="1"/>
</dbReference>
<dbReference type="GO" id="GO:0006779">
    <property type="term" value="P:porphyrin-containing compound biosynthetic process"/>
    <property type="evidence" value="ECO:0007669"/>
    <property type="project" value="TreeGrafter"/>
</dbReference>
<gene>
    <name evidence="1" type="ORF">C2L71_05205</name>
</gene>
<dbReference type="GO" id="GO:0051539">
    <property type="term" value="F:4 iron, 4 sulfur cluster binding"/>
    <property type="evidence" value="ECO:0007669"/>
    <property type="project" value="TreeGrafter"/>
</dbReference>
<name>A0A2K2UCJ8_9ACTN</name>
<reference evidence="2" key="1">
    <citation type="submission" date="2018-01" db="EMBL/GenBank/DDBJ databases">
        <title>Rubneribacter badeniensis gen. nov., sp. nov., and Colonibacter rubneri, gen. nov., sp. nov., WGS of new members of the Eggerthellaceae.</title>
        <authorList>
            <person name="Danylec N."/>
            <person name="Stoll D.A."/>
            <person name="Doetsch A."/>
            <person name="Kulling S.E."/>
            <person name="Huch M."/>
        </authorList>
    </citation>
    <scope>NUCLEOTIDE SEQUENCE [LARGE SCALE GENOMIC DNA]</scope>
    <source>
        <strain evidence="2">ResAG-96</strain>
    </source>
</reference>
<dbReference type="InterPro" id="IPR058240">
    <property type="entry name" value="rSAM_sf"/>
</dbReference>
<dbReference type="OrthoDB" id="3172598at2"/>
<dbReference type="RefSeq" id="WP_103264720.1">
    <property type="nucleotide sequence ID" value="NZ_CABMLE010000004.1"/>
</dbReference>
<keyword evidence="2" id="KW-1185">Reference proteome</keyword>
<comment type="caution">
    <text evidence="1">The sequence shown here is derived from an EMBL/GenBank/DDBJ whole genome shotgun (WGS) entry which is preliminary data.</text>
</comment>
<dbReference type="Proteomes" id="UP000236197">
    <property type="component" value="Unassembled WGS sequence"/>
</dbReference>
<dbReference type="InterPro" id="IPR034505">
    <property type="entry name" value="Coproporphyrinogen-III_oxidase"/>
</dbReference>
<dbReference type="SUPFAM" id="SSF102114">
    <property type="entry name" value="Radical SAM enzymes"/>
    <property type="match status" value="1"/>
</dbReference>
<evidence type="ECO:0000313" key="2">
    <source>
        <dbReference type="Proteomes" id="UP000236197"/>
    </source>
</evidence>
<accession>A0A2K2UCJ8</accession>
<sequence>MADKRDVTVEVRVPLSVDDRALERPGIVRGWDSARARRYAQAVVAEIEANAGQFDDCRVKAIALDGGIASNAGAGVATIVRALRRTCEIEEDAPVTMRASIANVSGATMPFFRRARVSRFDFEMLSLNPVDFTVLNRVDNLNDLPIICDHFLHSYANDSLGFVFAYGHAAPKGSDGMLNVRRTALAAARSHASHVRLVRCAGAMAVSDEEAARQFDEMCSVLVDAGFSTYENGLFARPGKEDRFELMRARGADSLGFGAGAVTRLEGVESVNTNDFERYCARSADFAAITESVHSVEARPA</sequence>
<dbReference type="PANTHER" id="PTHR13932">
    <property type="entry name" value="COPROPORPHYRINIGEN III OXIDASE"/>
    <property type="match status" value="1"/>
</dbReference>
<organism evidence="1 2">
    <name type="scientific">Enteroscipio rubneri</name>
    <dbReference type="NCBI Taxonomy" id="2070686"/>
    <lineage>
        <taxon>Bacteria</taxon>
        <taxon>Bacillati</taxon>
        <taxon>Actinomycetota</taxon>
        <taxon>Coriobacteriia</taxon>
        <taxon>Eggerthellales</taxon>
        <taxon>Eggerthellaceae</taxon>
        <taxon>Enteroscipio</taxon>
    </lineage>
</organism>
<proteinExistence type="predicted"/>
<protein>
    <submittedName>
        <fullName evidence="1">Coproporphyrinogen III oxidase</fullName>
    </submittedName>
</protein>
<dbReference type="EMBL" id="PPEK01000004">
    <property type="protein sequence ID" value="PNV67918.1"/>
    <property type="molecule type" value="Genomic_DNA"/>
</dbReference>